<comment type="caution">
    <text evidence="3">The sequence shown here is derived from an EMBL/GenBank/DDBJ whole genome shotgun (WGS) entry which is preliminary data.</text>
</comment>
<dbReference type="PRINTS" id="PR00449">
    <property type="entry name" value="RASTRNSFRMNG"/>
</dbReference>
<keyword evidence="1" id="KW-0547">Nucleotide-binding</keyword>
<dbReference type="GO" id="GO:0005525">
    <property type="term" value="F:GTP binding"/>
    <property type="evidence" value="ECO:0007669"/>
    <property type="project" value="UniProtKB-KW"/>
</dbReference>
<dbReference type="Pfam" id="PF00025">
    <property type="entry name" value="Arf"/>
    <property type="match status" value="1"/>
</dbReference>
<dbReference type="GO" id="GO:0009267">
    <property type="term" value="P:cellular response to starvation"/>
    <property type="evidence" value="ECO:0007669"/>
    <property type="project" value="TreeGrafter"/>
</dbReference>
<dbReference type="SUPFAM" id="SSF52540">
    <property type="entry name" value="P-loop containing nucleoside triphosphate hydrolases"/>
    <property type="match status" value="1"/>
</dbReference>
<organism evidence="3">
    <name type="scientific">marine sediment metagenome</name>
    <dbReference type="NCBI Taxonomy" id="412755"/>
    <lineage>
        <taxon>unclassified sequences</taxon>
        <taxon>metagenomes</taxon>
        <taxon>ecological metagenomes</taxon>
    </lineage>
</organism>
<evidence type="ECO:0000313" key="3">
    <source>
        <dbReference type="EMBL" id="GAH67772.1"/>
    </source>
</evidence>
<dbReference type="GO" id="GO:0005634">
    <property type="term" value="C:nucleus"/>
    <property type="evidence" value="ECO:0007669"/>
    <property type="project" value="TreeGrafter"/>
</dbReference>
<name>X1HED1_9ZZZZ</name>
<dbReference type="PANTHER" id="PTHR11259:SF2">
    <property type="entry name" value="GH16429P"/>
    <property type="match status" value="1"/>
</dbReference>
<dbReference type="EMBL" id="BARU01033466">
    <property type="protein sequence ID" value="GAH67772.1"/>
    <property type="molecule type" value="Genomic_DNA"/>
</dbReference>
<dbReference type="InterPro" id="IPR006689">
    <property type="entry name" value="Small_GTPase_ARF/SAR"/>
</dbReference>
<dbReference type="Gene3D" id="3.40.50.300">
    <property type="entry name" value="P-loop containing nucleotide triphosphate hydrolases"/>
    <property type="match status" value="1"/>
</dbReference>
<proteinExistence type="predicted"/>
<sequence>MNNQNDLDLTEDPIKILLIGLDNGGKTSILKCLKGIKGISAFNSLSPTRGLEIERFKALDSKYAIWDLGGQQSYHEGYFNDLKNILRGTNKIIYVFDVQDVKRYNLAIEYLNKMIAGIKSINSIDFSIFLHKYDPDLEFNQELNEIIINGLIEKIKEVIPPNFIYTLHKTSIYAFFEKSAIT</sequence>
<gene>
    <name evidence="3" type="ORF">S03H2_52663</name>
</gene>
<dbReference type="InterPro" id="IPR027417">
    <property type="entry name" value="P-loop_NTPase"/>
</dbReference>
<dbReference type="GO" id="GO:1990131">
    <property type="term" value="C:Gtr1-Gtr2 GTPase complex"/>
    <property type="evidence" value="ECO:0007669"/>
    <property type="project" value="TreeGrafter"/>
</dbReference>
<dbReference type="GO" id="GO:0005764">
    <property type="term" value="C:lysosome"/>
    <property type="evidence" value="ECO:0007669"/>
    <property type="project" value="TreeGrafter"/>
</dbReference>
<protein>
    <recommendedName>
        <fullName evidence="4">GTP-binding protein</fullName>
    </recommendedName>
</protein>
<dbReference type="InterPro" id="IPR006762">
    <property type="entry name" value="Gtr1_RagA"/>
</dbReference>
<dbReference type="AlphaFoldDB" id="X1HED1"/>
<reference evidence="3" key="1">
    <citation type="journal article" date="2014" name="Front. Microbiol.">
        <title>High frequency of phylogenetically diverse reductive dehalogenase-homologous genes in deep subseafloor sedimentary metagenomes.</title>
        <authorList>
            <person name="Kawai M."/>
            <person name="Futagami T."/>
            <person name="Toyoda A."/>
            <person name="Takaki Y."/>
            <person name="Nishi S."/>
            <person name="Hori S."/>
            <person name="Arai W."/>
            <person name="Tsubouchi T."/>
            <person name="Morono Y."/>
            <person name="Uchiyama I."/>
            <person name="Ito T."/>
            <person name="Fujiyama A."/>
            <person name="Inagaki F."/>
            <person name="Takami H."/>
        </authorList>
    </citation>
    <scope>NUCLEOTIDE SEQUENCE</scope>
    <source>
        <strain evidence="3">Expedition CK06-06</strain>
    </source>
</reference>
<dbReference type="PANTHER" id="PTHR11259">
    <property type="entry name" value="RAS-RELATED GTP BINDING RAG/GTR YEAST"/>
    <property type="match status" value="1"/>
</dbReference>
<keyword evidence="2" id="KW-0342">GTP-binding</keyword>
<dbReference type="GO" id="GO:0010507">
    <property type="term" value="P:negative regulation of autophagy"/>
    <property type="evidence" value="ECO:0007669"/>
    <property type="project" value="TreeGrafter"/>
</dbReference>
<evidence type="ECO:0008006" key="4">
    <source>
        <dbReference type="Google" id="ProtNLM"/>
    </source>
</evidence>
<dbReference type="GO" id="GO:0003924">
    <property type="term" value="F:GTPase activity"/>
    <property type="evidence" value="ECO:0007669"/>
    <property type="project" value="InterPro"/>
</dbReference>
<dbReference type="GO" id="GO:1904263">
    <property type="term" value="P:positive regulation of TORC1 signaling"/>
    <property type="evidence" value="ECO:0007669"/>
    <property type="project" value="TreeGrafter"/>
</dbReference>
<evidence type="ECO:0000256" key="1">
    <source>
        <dbReference type="ARBA" id="ARBA00022741"/>
    </source>
</evidence>
<accession>X1HED1</accession>
<evidence type="ECO:0000256" key="2">
    <source>
        <dbReference type="ARBA" id="ARBA00023134"/>
    </source>
</evidence>